<keyword evidence="4" id="KW-1185">Reference proteome</keyword>
<accession>A0A314KK77</accession>
<feature type="compositionally biased region" description="Low complexity" evidence="1">
    <location>
        <begin position="70"/>
        <end position="79"/>
    </location>
</feature>
<evidence type="ECO:0000313" key="3">
    <source>
        <dbReference type="EMBL" id="OIT29755.1"/>
    </source>
</evidence>
<feature type="region of interest" description="Disordered" evidence="1">
    <location>
        <begin position="17"/>
        <end position="95"/>
    </location>
</feature>
<dbReference type="Gramene" id="OIT29755">
    <property type="protein sequence ID" value="OIT29755"/>
    <property type="gene ID" value="A4A49_15042"/>
</dbReference>
<proteinExistence type="predicted"/>
<comment type="caution">
    <text evidence="3">The sequence shown here is derived from an EMBL/GenBank/DDBJ whole genome shotgun (WGS) entry which is preliminary data.</text>
</comment>
<protein>
    <submittedName>
        <fullName evidence="3">Uncharacterized protein</fullName>
    </submittedName>
</protein>
<reference evidence="3" key="1">
    <citation type="submission" date="2016-11" db="EMBL/GenBank/DDBJ databases">
        <title>The genome of Nicotiana attenuata.</title>
        <authorList>
            <person name="Xu S."/>
            <person name="Brockmoeller T."/>
            <person name="Gaquerel E."/>
            <person name="Navarro A."/>
            <person name="Kuhl H."/>
            <person name="Gase K."/>
            <person name="Ling Z."/>
            <person name="Zhou W."/>
            <person name="Kreitzer C."/>
            <person name="Stanke M."/>
            <person name="Tang H."/>
            <person name="Lyons E."/>
            <person name="Pandey P."/>
            <person name="Pandey S.P."/>
            <person name="Timmermann B."/>
            <person name="Baldwin I.T."/>
        </authorList>
    </citation>
    <scope>NUCLEOTIDE SEQUENCE [LARGE SCALE GENOMIC DNA]</scope>
    <source>
        <strain evidence="3">UT</strain>
    </source>
</reference>
<evidence type="ECO:0000256" key="2">
    <source>
        <dbReference type="SAM" id="Phobius"/>
    </source>
</evidence>
<evidence type="ECO:0000256" key="1">
    <source>
        <dbReference type="SAM" id="MobiDB-lite"/>
    </source>
</evidence>
<feature type="compositionally biased region" description="Polar residues" evidence="1">
    <location>
        <begin position="29"/>
        <end position="38"/>
    </location>
</feature>
<evidence type="ECO:0000313" key="4">
    <source>
        <dbReference type="Proteomes" id="UP000187609"/>
    </source>
</evidence>
<keyword evidence="2" id="KW-1133">Transmembrane helix</keyword>
<organism evidence="3 4">
    <name type="scientific">Nicotiana attenuata</name>
    <name type="common">Coyote tobacco</name>
    <dbReference type="NCBI Taxonomy" id="49451"/>
    <lineage>
        <taxon>Eukaryota</taxon>
        <taxon>Viridiplantae</taxon>
        <taxon>Streptophyta</taxon>
        <taxon>Embryophyta</taxon>
        <taxon>Tracheophyta</taxon>
        <taxon>Spermatophyta</taxon>
        <taxon>Magnoliopsida</taxon>
        <taxon>eudicotyledons</taxon>
        <taxon>Gunneridae</taxon>
        <taxon>Pentapetalae</taxon>
        <taxon>asterids</taxon>
        <taxon>lamiids</taxon>
        <taxon>Solanales</taxon>
        <taxon>Solanaceae</taxon>
        <taxon>Nicotianoideae</taxon>
        <taxon>Nicotianeae</taxon>
        <taxon>Nicotiana</taxon>
    </lineage>
</organism>
<feature type="transmembrane region" description="Helical" evidence="2">
    <location>
        <begin position="118"/>
        <end position="136"/>
    </location>
</feature>
<dbReference type="AlphaFoldDB" id="A0A314KK77"/>
<gene>
    <name evidence="3" type="ORF">A4A49_15042</name>
</gene>
<name>A0A314KK77_NICAT</name>
<keyword evidence="2" id="KW-0812">Transmembrane</keyword>
<dbReference type="Proteomes" id="UP000187609">
    <property type="component" value="Unassembled WGS sequence"/>
</dbReference>
<feature type="compositionally biased region" description="Polar residues" evidence="1">
    <location>
        <begin position="52"/>
        <end position="61"/>
    </location>
</feature>
<sequence length="137" mass="15809">MDSEYSTTKQSIMSVVGNLRHQNRRENCPSVSVCSQNKGKIFNDPPRLPRSNKPSTDRVASNRNNKRRNNYNNRSPNQIRQDRPIPPPSFSNYNSYSNYEVTPTCSAGDPPASRSDNFYSVIPFIIVFFFIVFKFFM</sequence>
<dbReference type="EMBL" id="MJEQ01001702">
    <property type="protein sequence ID" value="OIT29755.1"/>
    <property type="molecule type" value="Genomic_DNA"/>
</dbReference>
<keyword evidence="2" id="KW-0472">Membrane</keyword>